<evidence type="ECO:0000256" key="5">
    <source>
        <dbReference type="ARBA" id="ARBA00022505"/>
    </source>
</evidence>
<evidence type="ECO:0000256" key="4">
    <source>
        <dbReference type="ARBA" id="ARBA00022475"/>
    </source>
</evidence>
<dbReference type="STRING" id="474960.SAMN05216180_0349"/>
<proteinExistence type="inferred from homology"/>
<dbReference type="InterPro" id="IPR011867">
    <property type="entry name" value="ModB_ABC"/>
</dbReference>
<feature type="transmembrane region" description="Helical" evidence="9">
    <location>
        <begin position="46"/>
        <end position="68"/>
    </location>
</feature>
<dbReference type="SUPFAM" id="SSF161098">
    <property type="entry name" value="MetI-like"/>
    <property type="match status" value="1"/>
</dbReference>
<dbReference type="CDD" id="cd06261">
    <property type="entry name" value="TM_PBP2"/>
    <property type="match status" value="1"/>
</dbReference>
<feature type="transmembrane region" description="Helical" evidence="9">
    <location>
        <begin position="80"/>
        <end position="104"/>
    </location>
</feature>
<evidence type="ECO:0000256" key="8">
    <source>
        <dbReference type="ARBA" id="ARBA00023136"/>
    </source>
</evidence>
<evidence type="ECO:0000256" key="6">
    <source>
        <dbReference type="ARBA" id="ARBA00022692"/>
    </source>
</evidence>
<comment type="function">
    <text evidence="10">Part of the binding-protein-dependent transport system for molybdenum; probably responsible for the translocation of the substrate across the membrane.</text>
</comment>
<evidence type="ECO:0000313" key="13">
    <source>
        <dbReference type="Proteomes" id="UP000199158"/>
    </source>
</evidence>
<keyword evidence="7 9" id="KW-1133">Transmembrane helix</keyword>
<dbReference type="PROSITE" id="PS50928">
    <property type="entry name" value="ABC_TM1"/>
    <property type="match status" value="1"/>
</dbReference>
<evidence type="ECO:0000259" key="11">
    <source>
        <dbReference type="PROSITE" id="PS50928"/>
    </source>
</evidence>
<comment type="subcellular location">
    <subcellularLocation>
        <location evidence="1 9">Cell membrane</location>
        <topology evidence="1 9">Multi-pass membrane protein</topology>
    </subcellularLocation>
</comment>
<dbReference type="InterPro" id="IPR035906">
    <property type="entry name" value="MetI-like_sf"/>
</dbReference>
<dbReference type="Proteomes" id="UP000199158">
    <property type="component" value="Unassembled WGS sequence"/>
</dbReference>
<dbReference type="Pfam" id="PF00528">
    <property type="entry name" value="BPD_transp_1"/>
    <property type="match status" value="1"/>
</dbReference>
<reference evidence="12 13" key="1">
    <citation type="submission" date="2016-10" db="EMBL/GenBank/DDBJ databases">
        <authorList>
            <person name="de Groot N.N."/>
        </authorList>
    </citation>
    <scope>NUCLEOTIDE SEQUENCE [LARGE SCALE GENOMIC DNA]</scope>
    <source>
        <strain evidence="12 13">CGMCC 1.5070</strain>
    </source>
</reference>
<feature type="transmembrane region" description="Helical" evidence="9">
    <location>
        <begin position="193"/>
        <end position="215"/>
    </location>
</feature>
<evidence type="ECO:0000256" key="2">
    <source>
        <dbReference type="ARBA" id="ARBA00007069"/>
    </source>
</evidence>
<dbReference type="InterPro" id="IPR000515">
    <property type="entry name" value="MetI-like"/>
</dbReference>
<evidence type="ECO:0000256" key="10">
    <source>
        <dbReference type="RuleBase" id="RU365097"/>
    </source>
</evidence>
<evidence type="ECO:0000256" key="3">
    <source>
        <dbReference type="ARBA" id="ARBA00022448"/>
    </source>
</evidence>
<dbReference type="EMBL" id="FOCG01000001">
    <property type="protein sequence ID" value="SEM51478.1"/>
    <property type="molecule type" value="Genomic_DNA"/>
</dbReference>
<organism evidence="12 13">
    <name type="scientific">Hydrogenoanaerobacterium saccharovorans</name>
    <dbReference type="NCBI Taxonomy" id="474960"/>
    <lineage>
        <taxon>Bacteria</taxon>
        <taxon>Bacillati</taxon>
        <taxon>Bacillota</taxon>
        <taxon>Clostridia</taxon>
        <taxon>Eubacteriales</taxon>
        <taxon>Oscillospiraceae</taxon>
        <taxon>Hydrogenoanaerobacterium</taxon>
    </lineage>
</organism>
<comment type="caution">
    <text evidence="10">Lacks conserved residue(s) required for the propagation of feature annotation.</text>
</comment>
<evidence type="ECO:0000256" key="1">
    <source>
        <dbReference type="ARBA" id="ARBA00004651"/>
    </source>
</evidence>
<keyword evidence="13" id="KW-1185">Reference proteome</keyword>
<dbReference type="PANTHER" id="PTHR30183">
    <property type="entry name" value="MOLYBDENUM TRANSPORT SYSTEM PERMEASE PROTEIN MODB"/>
    <property type="match status" value="1"/>
</dbReference>
<dbReference type="PANTHER" id="PTHR30183:SF3">
    <property type="entry name" value="MOLYBDENUM TRANSPORT SYSTEM PERMEASE PROTEIN MODB"/>
    <property type="match status" value="1"/>
</dbReference>
<evidence type="ECO:0000256" key="9">
    <source>
        <dbReference type="RuleBase" id="RU363032"/>
    </source>
</evidence>
<dbReference type="GO" id="GO:0005886">
    <property type="term" value="C:plasma membrane"/>
    <property type="evidence" value="ECO:0007669"/>
    <property type="project" value="UniProtKB-SubCell"/>
</dbReference>
<keyword evidence="8 9" id="KW-0472">Membrane</keyword>
<dbReference type="OrthoDB" id="9795403at2"/>
<dbReference type="RefSeq" id="WP_092751031.1">
    <property type="nucleotide sequence ID" value="NZ_FOCG01000001.1"/>
</dbReference>
<comment type="similarity">
    <text evidence="2 10">Belongs to the binding-protein-dependent transport system permease family. CysTW subfamily.</text>
</comment>
<dbReference type="AlphaFoldDB" id="A0A1H7Z1P6"/>
<evidence type="ECO:0000313" key="12">
    <source>
        <dbReference type="EMBL" id="SEM51478.1"/>
    </source>
</evidence>
<feature type="transmembrane region" description="Helical" evidence="9">
    <location>
        <begin position="12"/>
        <end position="34"/>
    </location>
</feature>
<dbReference type="Gene3D" id="1.10.3720.10">
    <property type="entry name" value="MetI-like"/>
    <property type="match status" value="1"/>
</dbReference>
<sequence length="229" mass="24655">MAFDITPLWISIKTSLTAGVITFVLGVLCARLFLYVSGKTKWLLDVVFTLPLVLPPTVVGFLLLVLCGKNSVLGKLLHSIDVTIIFSWQATVLAAVVVSFPLMYRAAKGALEQVDENLIWAGRTLGMSEWNIFLRIQVPQAWPGIASGAVLSFARALGEFGATLMIAGNIPGRTQTIPIAIYFATAAGNMKAAAIWVAVITLISCIVLGLMNYLGSKKAPRIRTRASSF</sequence>
<accession>A0A1H7Z1P6</accession>
<keyword evidence="5 10" id="KW-0500">Molybdenum</keyword>
<feature type="domain" description="ABC transmembrane type-1" evidence="11">
    <location>
        <begin position="8"/>
        <end position="212"/>
    </location>
</feature>
<name>A0A1H7Z1P6_9FIRM</name>
<evidence type="ECO:0000256" key="7">
    <source>
        <dbReference type="ARBA" id="ARBA00022989"/>
    </source>
</evidence>
<gene>
    <name evidence="12" type="ORF">SAMN05216180_0349</name>
</gene>
<keyword evidence="3 9" id="KW-0813">Transport</keyword>
<dbReference type="GO" id="GO:0015098">
    <property type="term" value="F:molybdate ion transmembrane transporter activity"/>
    <property type="evidence" value="ECO:0007669"/>
    <property type="project" value="UniProtKB-UniRule"/>
</dbReference>
<keyword evidence="4 10" id="KW-1003">Cell membrane</keyword>
<keyword evidence="6 9" id="KW-0812">Transmembrane</keyword>
<protein>
    <recommendedName>
        <fullName evidence="10">Molybdenum transport system permease</fullName>
    </recommendedName>
</protein>
<dbReference type="NCBIfam" id="TIGR02141">
    <property type="entry name" value="modB_ABC"/>
    <property type="match status" value="1"/>
</dbReference>